<keyword evidence="1" id="KW-0472">Membrane</keyword>
<name>A0A1U7NHA5_9FIRM</name>
<keyword evidence="1" id="KW-1133">Transmembrane helix</keyword>
<evidence type="ECO:0000256" key="1">
    <source>
        <dbReference type="SAM" id="Phobius"/>
    </source>
</evidence>
<protein>
    <submittedName>
        <fullName evidence="2">Uncharacterized protein</fullName>
    </submittedName>
</protein>
<accession>A0A1U7NHA5</accession>
<evidence type="ECO:0000313" key="3">
    <source>
        <dbReference type="Proteomes" id="UP000186341"/>
    </source>
</evidence>
<dbReference type="Proteomes" id="UP000186341">
    <property type="component" value="Unassembled WGS sequence"/>
</dbReference>
<gene>
    <name evidence="2" type="ORF">BO222_04035</name>
</gene>
<feature type="transmembrane region" description="Helical" evidence="1">
    <location>
        <begin position="159"/>
        <end position="180"/>
    </location>
</feature>
<organism evidence="2 3">
    <name type="scientific">Ileibacterium valens</name>
    <dbReference type="NCBI Taxonomy" id="1862668"/>
    <lineage>
        <taxon>Bacteria</taxon>
        <taxon>Bacillati</taxon>
        <taxon>Bacillota</taxon>
        <taxon>Erysipelotrichia</taxon>
        <taxon>Erysipelotrichales</taxon>
        <taxon>Erysipelotrichaceae</taxon>
        <taxon>Ileibacterium</taxon>
    </lineage>
</organism>
<comment type="caution">
    <text evidence="2">The sequence shown here is derived from an EMBL/GenBank/DDBJ whole genome shotgun (WGS) entry which is preliminary data.</text>
</comment>
<evidence type="ECO:0000313" key="2">
    <source>
        <dbReference type="EMBL" id="OLU40980.1"/>
    </source>
</evidence>
<sequence length="187" mass="21327">MKDNKWPSWFLFLDSWFNTRMKRAVWIILIACLWLLWQNGWNMLIGMNLGFLSDYDSIFSLLEKVDRMNSAILLRWIMNILAMGNVSVQNIVFAFIHSTSAIDLLCMAALIFSGFLPVCRRQIRVIWTLESGKILTILIVLPLALMTLNLYAVSVLLQVFGIVLVIISLLEMSILVLITAKSVSVLS</sequence>
<keyword evidence="1" id="KW-0812">Transmembrane</keyword>
<reference evidence="2 3" key="1">
    <citation type="submission" date="2016-11" db="EMBL/GenBank/DDBJ databases">
        <title>Description of two novel members of the family Erysipelotrichaceae: Ileibacterium lipovorans gen. nov., sp. nov. and Dubosiella newyorkensis, gen. nov., sp. nov.</title>
        <authorList>
            <person name="Cox L.M."/>
            <person name="Sohn J."/>
            <person name="Tyrrell K.L."/>
            <person name="Citron D.M."/>
            <person name="Lawson P.A."/>
            <person name="Patel N.B."/>
            <person name="Iizumi T."/>
            <person name="Perez-Perez G.I."/>
            <person name="Goldstein E.J."/>
            <person name="Blaser M.J."/>
        </authorList>
    </citation>
    <scope>NUCLEOTIDE SEQUENCE [LARGE SCALE GENOMIC DNA]</scope>
    <source>
        <strain evidence="2 3">NYU-BL-A3</strain>
    </source>
</reference>
<keyword evidence="3" id="KW-1185">Reference proteome</keyword>
<proteinExistence type="predicted"/>
<feature type="transmembrane region" description="Helical" evidence="1">
    <location>
        <begin position="21"/>
        <end position="37"/>
    </location>
</feature>
<dbReference type="AlphaFoldDB" id="A0A1U7NHA5"/>
<feature type="transmembrane region" description="Helical" evidence="1">
    <location>
        <begin position="102"/>
        <end position="119"/>
    </location>
</feature>
<feature type="transmembrane region" description="Helical" evidence="1">
    <location>
        <begin position="131"/>
        <end position="153"/>
    </location>
</feature>
<dbReference type="EMBL" id="MPJW01000093">
    <property type="protein sequence ID" value="OLU40980.1"/>
    <property type="molecule type" value="Genomic_DNA"/>
</dbReference>
<dbReference type="RefSeq" id="WP_075818593.1">
    <property type="nucleotide sequence ID" value="NZ_CAJUTZ010000161.1"/>
</dbReference>